<keyword evidence="5" id="KW-1185">Reference proteome</keyword>
<dbReference type="AlphaFoldDB" id="A0A7Z0WED6"/>
<dbReference type="PANTHER" id="PTHR43615">
    <property type="entry name" value="PHOSPHOENOLPYRUVATE SYNTHASE-RELATED"/>
    <property type="match status" value="1"/>
</dbReference>
<dbReference type="GO" id="GO:0016301">
    <property type="term" value="F:kinase activity"/>
    <property type="evidence" value="ECO:0007669"/>
    <property type="project" value="InterPro"/>
</dbReference>
<dbReference type="Pfam" id="PF00391">
    <property type="entry name" value="PEP-utilizers"/>
    <property type="match status" value="1"/>
</dbReference>
<proteinExistence type="predicted"/>
<evidence type="ECO:0008006" key="6">
    <source>
        <dbReference type="Google" id="ProtNLM"/>
    </source>
</evidence>
<feature type="domain" description="PEP-utilising enzyme mobile" evidence="2">
    <location>
        <begin position="846"/>
        <end position="914"/>
    </location>
</feature>
<dbReference type="SUPFAM" id="SSF52009">
    <property type="entry name" value="Phosphohistidine domain"/>
    <property type="match status" value="1"/>
</dbReference>
<dbReference type="Gene3D" id="3.30.470.20">
    <property type="entry name" value="ATP-grasp fold, B domain"/>
    <property type="match status" value="1"/>
</dbReference>
<organism evidence="4 5">
    <name type="scientific">Actinophytocola xinjiangensis</name>
    <dbReference type="NCBI Taxonomy" id="485602"/>
    <lineage>
        <taxon>Bacteria</taxon>
        <taxon>Bacillati</taxon>
        <taxon>Actinomycetota</taxon>
        <taxon>Actinomycetes</taxon>
        <taxon>Pseudonocardiales</taxon>
        <taxon>Pseudonocardiaceae</taxon>
    </lineage>
</organism>
<dbReference type="GO" id="GO:0005524">
    <property type="term" value="F:ATP binding"/>
    <property type="evidence" value="ECO:0007669"/>
    <property type="project" value="InterPro"/>
</dbReference>
<dbReference type="InterPro" id="IPR013815">
    <property type="entry name" value="ATP_grasp_subdomain_1"/>
</dbReference>
<dbReference type="SUPFAM" id="SSF56059">
    <property type="entry name" value="Glutathione synthetase ATP-binding domain-like"/>
    <property type="match status" value="1"/>
</dbReference>
<dbReference type="InterPro" id="IPR008279">
    <property type="entry name" value="PEP-util_enz_mobile_dom"/>
</dbReference>
<dbReference type="EMBL" id="MSIF01000031">
    <property type="protein sequence ID" value="OLF05293.1"/>
    <property type="molecule type" value="Genomic_DNA"/>
</dbReference>
<sequence length="923" mass="100109">MGRQHVERTVPPTLRARLSRTNAAAGDSGGSAMPNTDSDPLLTDGWSIADPSVSGHKFARQAALASAGFPIPRLVCVPVSLFDQVVAPLVSDDTTENGPAPQRAQLLRDRIREAGVPDSLRRTLAERFDEIAGPSGLVAVRACVVPNGSGESGEDSAQDPFAGLSDSFLYVRREEVADRVADCWASGFNAEAVLYREHRGLDPFAARVAVGVQRMVPATRSFVAFTRDPRDGSDRCVIAAAYGIGEGIVAEKADIDHFFVDHATGAIEARVEVKTRALGRDPDRPAAGPVRVPVDPALADRPALSDREVREIAALTARVEDHFGGPQDIEGAIDPDGTVHLVQARPIVAAPPEAPVHLWDNNNITESFPGVSCALTYSLGRELFEVGFTDLYRRMGVPASQIRRNRERLRRMVGYLDGHIYYAIDNWYHLHGLMRCFRPLWSTWEEALGVAGRERKPVGRLARVVHLTEIAGRALAHPRRVRDFLRWWDEFHATTDVSAAGPAEVVATYRALWTEVGRRWGLTLANGVFLFTATWAVGALLRRWAPGADRSVLNGMLSGGRPNRSALALHSAVDLATLAGRSPALRAAILSDTDPRLLWAELTAGRHGTAFADALREHLRRYGDRGLADLKLEALTPREEPWTVLHAVRAYLRQGQTVADITATGDRVNRDARRELRRHVRQPPRRAVLRVLFTAMRTLLRVREDTRFCRSQLFGDLRAMLLRLGEHLVAAGRLDHPRDVLDLTVEEVLGAFDGTVAGADLRSLAAVRGAERAGWIEADRTFPPRIATGGDQPLTVALETAVPEPATAGGGQGPAELVGLASCAGTVRGRAMVVLEPTVTADETRDRILVARATDPGWLFLMMSAKALVVERGTLLSHTAITGRLLGIPTVVALPEATTRIPDGAVVEVDGAAGTVRILDGDS</sequence>
<feature type="region of interest" description="Disordered" evidence="1">
    <location>
        <begin position="1"/>
        <end position="39"/>
    </location>
</feature>
<evidence type="ECO:0000313" key="5">
    <source>
        <dbReference type="Proteomes" id="UP000185696"/>
    </source>
</evidence>
<gene>
    <name evidence="4" type="ORF">BLA60_37085</name>
</gene>
<evidence type="ECO:0000259" key="2">
    <source>
        <dbReference type="Pfam" id="PF00391"/>
    </source>
</evidence>
<feature type="domain" description="Pyruvate phosphate dikinase AMP/ATP-binding" evidence="3">
    <location>
        <begin position="101"/>
        <end position="351"/>
    </location>
</feature>
<reference evidence="4 5" key="1">
    <citation type="submission" date="2016-12" db="EMBL/GenBank/DDBJ databases">
        <title>The draft genome sequence of Actinophytocola xinjiangensis.</title>
        <authorList>
            <person name="Wang W."/>
            <person name="Yuan L."/>
        </authorList>
    </citation>
    <scope>NUCLEOTIDE SEQUENCE [LARGE SCALE GENOMIC DNA]</scope>
    <source>
        <strain evidence="4 5">CGMCC 4.4663</strain>
    </source>
</reference>
<dbReference type="InterPro" id="IPR051549">
    <property type="entry name" value="PEP_Utilizing_Enz"/>
</dbReference>
<dbReference type="InterPro" id="IPR002192">
    <property type="entry name" value="PPDK_AMP/ATP-bd"/>
</dbReference>
<accession>A0A7Z0WED6</accession>
<evidence type="ECO:0000259" key="3">
    <source>
        <dbReference type="Pfam" id="PF01326"/>
    </source>
</evidence>
<evidence type="ECO:0000256" key="1">
    <source>
        <dbReference type="SAM" id="MobiDB-lite"/>
    </source>
</evidence>
<name>A0A7Z0WED6_9PSEU</name>
<evidence type="ECO:0000313" key="4">
    <source>
        <dbReference type="EMBL" id="OLF05293.1"/>
    </source>
</evidence>
<dbReference type="PANTHER" id="PTHR43615:SF1">
    <property type="entry name" value="PPDK_N DOMAIN-CONTAINING PROTEIN"/>
    <property type="match status" value="1"/>
</dbReference>
<dbReference type="Proteomes" id="UP000185696">
    <property type="component" value="Unassembled WGS sequence"/>
</dbReference>
<protein>
    <recommendedName>
        <fullName evidence="6">Phosphoenolpyruvate synthase</fullName>
    </recommendedName>
</protein>
<dbReference type="Pfam" id="PF01326">
    <property type="entry name" value="PPDK_N"/>
    <property type="match status" value="1"/>
</dbReference>
<dbReference type="Gene3D" id="3.50.30.10">
    <property type="entry name" value="Phosphohistidine domain"/>
    <property type="match status" value="1"/>
</dbReference>
<comment type="caution">
    <text evidence="4">The sequence shown here is derived from an EMBL/GenBank/DDBJ whole genome shotgun (WGS) entry which is preliminary data.</text>
</comment>
<dbReference type="InterPro" id="IPR036637">
    <property type="entry name" value="Phosphohistidine_dom_sf"/>
</dbReference>
<dbReference type="Gene3D" id="3.30.1490.20">
    <property type="entry name" value="ATP-grasp fold, A domain"/>
    <property type="match status" value="1"/>
</dbReference>